<evidence type="ECO:0000256" key="4">
    <source>
        <dbReference type="SAM" id="MobiDB-lite"/>
    </source>
</evidence>
<dbReference type="RefSeq" id="XP_005457367.1">
    <property type="nucleotide sequence ID" value="XM_005457310.4"/>
</dbReference>
<proteinExistence type="predicted"/>
<dbReference type="Pfam" id="PF00622">
    <property type="entry name" value="SPRY"/>
    <property type="match status" value="1"/>
</dbReference>
<evidence type="ECO:0000256" key="3">
    <source>
        <dbReference type="ARBA" id="ARBA00022833"/>
    </source>
</evidence>
<dbReference type="PANTHER" id="PTHR25465:SF30">
    <property type="entry name" value="FINTRIM FAMILY, MEMBER 82"/>
    <property type="match status" value="1"/>
</dbReference>
<dbReference type="InterPro" id="IPR003877">
    <property type="entry name" value="SPRY_dom"/>
</dbReference>
<feature type="compositionally biased region" description="Basic and acidic residues" evidence="4">
    <location>
        <begin position="135"/>
        <end position="144"/>
    </location>
</feature>
<keyword evidence="7" id="KW-1185">Reference proteome</keyword>
<name>A0A669CZ16_ORENI</name>
<keyword evidence="2" id="KW-0863">Zinc-finger</keyword>
<evidence type="ECO:0000259" key="5">
    <source>
        <dbReference type="PROSITE" id="PS50188"/>
    </source>
</evidence>
<keyword evidence="1" id="KW-0479">Metal-binding</keyword>
<reference evidence="6" key="2">
    <citation type="submission" date="2025-08" db="UniProtKB">
        <authorList>
            <consortium name="Ensembl"/>
        </authorList>
    </citation>
    <scope>IDENTIFICATION</scope>
</reference>
<dbReference type="InterPro" id="IPR001870">
    <property type="entry name" value="B30.2/SPRY"/>
</dbReference>
<dbReference type="GO" id="GO:0005737">
    <property type="term" value="C:cytoplasm"/>
    <property type="evidence" value="ECO:0007669"/>
    <property type="project" value="UniProtKB-ARBA"/>
</dbReference>
<dbReference type="InterPro" id="IPR003879">
    <property type="entry name" value="Butyrophylin_SPRY"/>
</dbReference>
<protein>
    <submittedName>
        <fullName evidence="6">Probable E3 ubiquitin-protein ligase TRIML1</fullName>
    </submittedName>
</protein>
<dbReference type="SMART" id="SM00589">
    <property type="entry name" value="PRY"/>
    <property type="match status" value="1"/>
</dbReference>
<dbReference type="AlphaFoldDB" id="A0A669CZ16"/>
<dbReference type="InterPro" id="IPR013320">
    <property type="entry name" value="ConA-like_dom_sf"/>
</dbReference>
<gene>
    <name evidence="6" type="primary">LOC102080923</name>
</gene>
<feature type="compositionally biased region" description="Low complexity" evidence="4">
    <location>
        <begin position="192"/>
        <end position="201"/>
    </location>
</feature>
<feature type="domain" description="B30.2/SPRY" evidence="5">
    <location>
        <begin position="293"/>
        <end position="489"/>
    </location>
</feature>
<dbReference type="KEGG" id="onl:102080923"/>
<reference evidence="7" key="1">
    <citation type="submission" date="2012-01" db="EMBL/GenBank/DDBJ databases">
        <title>The Genome Sequence of Oreochromis niloticus (Nile Tilapia).</title>
        <authorList>
            <consortium name="Broad Institute Genome Assembly Team"/>
            <consortium name="Broad Institute Sequencing Platform"/>
            <person name="Di Palma F."/>
            <person name="Johnson J."/>
            <person name="Lander E.S."/>
            <person name="Lindblad-Toh K."/>
        </authorList>
    </citation>
    <scope>NUCLEOTIDE SEQUENCE [LARGE SCALE GENOMIC DNA]</scope>
</reference>
<dbReference type="Proteomes" id="UP000005207">
    <property type="component" value="Linkage group LG15"/>
</dbReference>
<dbReference type="OMA" id="PEPFTHR"/>
<dbReference type="InterPro" id="IPR043136">
    <property type="entry name" value="B30.2/SPRY_sf"/>
</dbReference>
<dbReference type="Ensembl" id="ENSONIT00000068649.1">
    <property type="protein sequence ID" value="ENSONIP00000051989.1"/>
    <property type="gene ID" value="ENSONIG00000031003.1"/>
</dbReference>
<evidence type="ECO:0000256" key="1">
    <source>
        <dbReference type="ARBA" id="ARBA00022723"/>
    </source>
</evidence>
<evidence type="ECO:0000256" key="2">
    <source>
        <dbReference type="ARBA" id="ARBA00022771"/>
    </source>
</evidence>
<dbReference type="SMART" id="SM00449">
    <property type="entry name" value="SPRY"/>
    <property type="match status" value="1"/>
</dbReference>
<organism evidence="6 7">
    <name type="scientific">Oreochromis niloticus</name>
    <name type="common">Nile tilapia</name>
    <name type="synonym">Tilapia nilotica</name>
    <dbReference type="NCBI Taxonomy" id="8128"/>
    <lineage>
        <taxon>Eukaryota</taxon>
        <taxon>Metazoa</taxon>
        <taxon>Chordata</taxon>
        <taxon>Craniata</taxon>
        <taxon>Vertebrata</taxon>
        <taxon>Euteleostomi</taxon>
        <taxon>Actinopterygii</taxon>
        <taxon>Neopterygii</taxon>
        <taxon>Teleostei</taxon>
        <taxon>Neoteleostei</taxon>
        <taxon>Acanthomorphata</taxon>
        <taxon>Ovalentaria</taxon>
        <taxon>Cichlomorphae</taxon>
        <taxon>Cichliformes</taxon>
        <taxon>Cichlidae</taxon>
        <taxon>African cichlids</taxon>
        <taxon>Pseudocrenilabrinae</taxon>
        <taxon>Oreochromini</taxon>
        <taxon>Oreochromis</taxon>
    </lineage>
</organism>
<feature type="compositionally biased region" description="Polar residues" evidence="4">
    <location>
        <begin position="181"/>
        <end position="191"/>
    </location>
</feature>
<feature type="region of interest" description="Disordered" evidence="4">
    <location>
        <begin position="242"/>
        <end position="272"/>
    </location>
</feature>
<accession>A0A669CZ16</accession>
<feature type="compositionally biased region" description="Basic and acidic residues" evidence="4">
    <location>
        <begin position="202"/>
        <end position="211"/>
    </location>
</feature>
<dbReference type="GeneID" id="102080923"/>
<dbReference type="OrthoDB" id="6105938at2759"/>
<dbReference type="CDD" id="cd16040">
    <property type="entry name" value="SPRY_PRY_SNTX"/>
    <property type="match status" value="1"/>
</dbReference>
<evidence type="ECO:0000313" key="6">
    <source>
        <dbReference type="Ensembl" id="ENSONIP00000051989.1"/>
    </source>
</evidence>
<reference evidence="6" key="3">
    <citation type="submission" date="2025-09" db="UniProtKB">
        <authorList>
            <consortium name="Ensembl"/>
        </authorList>
    </citation>
    <scope>IDENTIFICATION</scope>
</reference>
<sequence length="494" mass="55933">MSHSEKASEQKDETETEIHEDDKLHPEDSNGKDDQVKDLLKTSQTEKRSVSPLTLFKEDLSQFKEGLLKVFKDKDTNPKTTQPPEKPISTLTLLKEDLNHLKEDISSIFRIGLSKEHEDKDGAAKVDSSNAVKIKATEAERSDESLLNLFKRGNLSKITQKPKDSQEVRKTLSVKAEEQTDNGVTNKNPVSTEETNNNTTERLTDSDDSKLDANVSQEATERRKASCETQHIQEAMHASEKVNQLSENGKGGHDSSAAPGEEEEEEEDRPSETAQCLLMSRLTLITVGNSDKADLKELPGGHLWALKNFAYYLTLDPNTANSEILLTDSNRKATRVWSDRQYSEHPERFEYCPQVLCREGLLDKVYWEVEWSGGADIGVTYNNISRDGDMVNCLLGHNERSWTLECTEGSYTPCHNRKRLKSLSPENFTHRIGIYLNWPAGALSFYCVSQDMMVHLHTFSCTFTEPLYPGFWVWAYNGSVSLCHVELEWEHALK</sequence>
<dbReference type="InterPro" id="IPR006574">
    <property type="entry name" value="PRY"/>
</dbReference>
<evidence type="ECO:0000313" key="7">
    <source>
        <dbReference type="Proteomes" id="UP000005207"/>
    </source>
</evidence>
<feature type="region of interest" description="Disordered" evidence="4">
    <location>
        <begin position="1"/>
        <end position="52"/>
    </location>
</feature>
<feature type="compositionally biased region" description="Basic and acidic residues" evidence="4">
    <location>
        <begin position="161"/>
        <end position="178"/>
    </location>
</feature>
<dbReference type="GO" id="GO:0008270">
    <property type="term" value="F:zinc ion binding"/>
    <property type="evidence" value="ECO:0007669"/>
    <property type="project" value="UniProtKB-KW"/>
</dbReference>
<dbReference type="PROSITE" id="PS50188">
    <property type="entry name" value="B302_SPRY"/>
    <property type="match status" value="1"/>
</dbReference>
<dbReference type="InParanoid" id="A0A669CZ16"/>
<feature type="compositionally biased region" description="Basic and acidic residues" evidence="4">
    <location>
        <begin position="1"/>
        <end position="49"/>
    </location>
</feature>
<feature type="compositionally biased region" description="Acidic residues" evidence="4">
    <location>
        <begin position="260"/>
        <end position="269"/>
    </location>
</feature>
<dbReference type="PANTHER" id="PTHR25465">
    <property type="entry name" value="B-BOX DOMAIN CONTAINING"/>
    <property type="match status" value="1"/>
</dbReference>
<keyword evidence="3" id="KW-0862">Zinc</keyword>
<dbReference type="InterPro" id="IPR051051">
    <property type="entry name" value="E3_ubiq-ligase_TRIM/RNF"/>
</dbReference>
<dbReference type="PRINTS" id="PR01407">
    <property type="entry name" value="BUTYPHLNCDUF"/>
</dbReference>
<dbReference type="Pfam" id="PF13765">
    <property type="entry name" value="PRY"/>
    <property type="match status" value="1"/>
</dbReference>
<dbReference type="GeneTree" id="ENSGT00940000162978"/>
<dbReference type="Gene3D" id="2.60.120.920">
    <property type="match status" value="1"/>
</dbReference>
<feature type="region of interest" description="Disordered" evidence="4">
    <location>
        <begin position="116"/>
        <end position="230"/>
    </location>
</feature>
<dbReference type="SUPFAM" id="SSF49899">
    <property type="entry name" value="Concanavalin A-like lectins/glucanases"/>
    <property type="match status" value="1"/>
</dbReference>